<evidence type="ECO:0008006" key="4">
    <source>
        <dbReference type="Google" id="ProtNLM"/>
    </source>
</evidence>
<feature type="transmembrane region" description="Helical" evidence="1">
    <location>
        <begin position="12"/>
        <end position="33"/>
    </location>
</feature>
<dbReference type="GO" id="GO:0015098">
    <property type="term" value="F:molybdate ion transmembrane transporter activity"/>
    <property type="evidence" value="ECO:0007669"/>
    <property type="project" value="InterPro"/>
</dbReference>
<dbReference type="PANTHER" id="PTHR31970:SF9">
    <property type="entry name" value="MOLYBDATE TRANSPORTER 2"/>
    <property type="match status" value="1"/>
</dbReference>
<name>A0A150J647_9EURY</name>
<evidence type="ECO:0000256" key="1">
    <source>
        <dbReference type="SAM" id="Phobius"/>
    </source>
</evidence>
<keyword evidence="1" id="KW-0472">Membrane</keyword>
<reference evidence="2 3" key="1">
    <citation type="journal article" date="2016" name="ISME J.">
        <title>Chasing the elusive Euryarchaeota class WSA2: genomes reveal a uniquely fastidious methyl-reducing methanogen.</title>
        <authorList>
            <person name="Nobu M.K."/>
            <person name="Narihiro T."/>
            <person name="Kuroda K."/>
            <person name="Mei R."/>
            <person name="Liu W.T."/>
        </authorList>
    </citation>
    <scope>NUCLEOTIDE SEQUENCE [LARGE SCALE GENOMIC DNA]</scope>
    <source>
        <strain evidence="2">U1lsi0528_Bin055</strain>
    </source>
</reference>
<sequence length="366" mass="39780">MKVGEFEFNLRELAGSMGDFGTLLPLAIGYIVVNGLNPAGFLIMMGIVNIFLGLVYKLPMPLQPKKTVATVAIAQGWTPSLIYSTGFGLGIVWLFLYFTNLIQKIVKYTPKSVTRGITLALGFTLFLTGFEFFKTDILIGIMALLIILVFRKNTKLPAAILLFLFGFALIVFKGELLGIIDIGFTLPPITTVSLKDIYRGMILVGIAQIPLTLTNAVIAVTALLRDYFPEKPVSERKLLLNMGIVNTIVPFFGGFPMCHGAGGLAGQYTFGARTGGANILEGSIEICLGLFLSKSILNLFTVFPMSIVGAMLFYVSYELAKLTRDIKSNSEIFVMILTAVVSVISNMAIGFLLGIIAFNLIKKLSP</sequence>
<proteinExistence type="predicted"/>
<feature type="transmembrane region" description="Helical" evidence="1">
    <location>
        <begin position="160"/>
        <end position="180"/>
    </location>
</feature>
<dbReference type="PANTHER" id="PTHR31970">
    <property type="match status" value="1"/>
</dbReference>
<comment type="caution">
    <text evidence="2">The sequence shown here is derived from an EMBL/GenBank/DDBJ whole genome shotgun (WGS) entry which is preliminary data.</text>
</comment>
<feature type="transmembrane region" description="Helical" evidence="1">
    <location>
        <begin position="39"/>
        <end position="59"/>
    </location>
</feature>
<feature type="transmembrane region" description="Helical" evidence="1">
    <location>
        <begin position="200"/>
        <end position="224"/>
    </location>
</feature>
<dbReference type="InterPro" id="IPR031563">
    <property type="entry name" value="MOT1/MOT2"/>
</dbReference>
<feature type="transmembrane region" description="Helical" evidence="1">
    <location>
        <begin position="332"/>
        <end position="361"/>
    </location>
</feature>
<feature type="transmembrane region" description="Helical" evidence="1">
    <location>
        <begin position="119"/>
        <end position="148"/>
    </location>
</feature>
<evidence type="ECO:0000313" key="3">
    <source>
        <dbReference type="Proteomes" id="UP000075398"/>
    </source>
</evidence>
<organism evidence="2 3">
    <name type="scientific">Candidatus Methanofastidiosum methylothiophilum</name>
    <dbReference type="NCBI Taxonomy" id="1705564"/>
    <lineage>
        <taxon>Archaea</taxon>
        <taxon>Methanobacteriati</taxon>
        <taxon>Methanobacteriota</taxon>
        <taxon>Stenosarchaea group</taxon>
        <taxon>Candidatus Methanofastidiosia</taxon>
        <taxon>Candidatus Methanofastidiosales</taxon>
        <taxon>Candidatus Methanofastidiosaceae</taxon>
        <taxon>Candidatus Methanofastidiosum</taxon>
    </lineage>
</organism>
<keyword evidence="1" id="KW-0812">Transmembrane</keyword>
<dbReference type="STRING" id="1705564.APG08_01166"/>
<feature type="transmembrane region" description="Helical" evidence="1">
    <location>
        <begin position="80"/>
        <end position="99"/>
    </location>
</feature>
<feature type="transmembrane region" description="Helical" evidence="1">
    <location>
        <begin position="296"/>
        <end position="317"/>
    </location>
</feature>
<dbReference type="EMBL" id="LNGC01000018">
    <property type="protein sequence ID" value="KYC52703.1"/>
    <property type="molecule type" value="Genomic_DNA"/>
</dbReference>
<dbReference type="AlphaFoldDB" id="A0A150J647"/>
<dbReference type="Proteomes" id="UP000075398">
    <property type="component" value="Unassembled WGS sequence"/>
</dbReference>
<keyword evidence="1" id="KW-1133">Transmembrane helix</keyword>
<accession>A0A150J647</accession>
<evidence type="ECO:0000313" key="2">
    <source>
        <dbReference type="EMBL" id="KYC52703.1"/>
    </source>
</evidence>
<dbReference type="Pfam" id="PF16983">
    <property type="entry name" value="MFS_MOT1"/>
    <property type="match status" value="2"/>
</dbReference>
<gene>
    <name evidence="2" type="ORF">AMQ22_00652</name>
</gene>
<protein>
    <recommendedName>
        <fullName evidence="4">Sulfate transporter family protein</fullName>
    </recommendedName>
</protein>